<dbReference type="PANTHER" id="PTHR34978:SF3">
    <property type="entry name" value="SLR0241 PROTEIN"/>
    <property type="match status" value="1"/>
</dbReference>
<evidence type="ECO:0000256" key="6">
    <source>
        <dbReference type="RuleBase" id="RU003983"/>
    </source>
</evidence>
<accession>A0ABN3W8E0</accession>
<keyword evidence="10" id="KW-1185">Reference proteome</keyword>
<keyword evidence="7" id="KW-0812">Transmembrane</keyword>
<evidence type="ECO:0000259" key="8">
    <source>
        <dbReference type="Pfam" id="PF01435"/>
    </source>
</evidence>
<dbReference type="InterPro" id="IPR001915">
    <property type="entry name" value="Peptidase_M48"/>
</dbReference>
<evidence type="ECO:0000256" key="3">
    <source>
        <dbReference type="ARBA" id="ARBA00022801"/>
    </source>
</evidence>
<dbReference type="PANTHER" id="PTHR34978">
    <property type="entry name" value="POSSIBLE SENSOR-TRANSDUCER PROTEIN BLAR"/>
    <property type="match status" value="1"/>
</dbReference>
<feature type="transmembrane region" description="Helical" evidence="7">
    <location>
        <begin position="6"/>
        <end position="22"/>
    </location>
</feature>
<dbReference type="Pfam" id="PF01435">
    <property type="entry name" value="Peptidase_M48"/>
    <property type="match status" value="1"/>
</dbReference>
<keyword evidence="3 6" id="KW-0378">Hydrolase</keyword>
<keyword evidence="1 6" id="KW-0645">Protease</keyword>
<feature type="transmembrane region" description="Helical" evidence="7">
    <location>
        <begin position="34"/>
        <end position="59"/>
    </location>
</feature>
<reference evidence="9 10" key="1">
    <citation type="journal article" date="2019" name="Int. J. Syst. Evol. Microbiol.">
        <title>The Global Catalogue of Microorganisms (GCM) 10K type strain sequencing project: providing services to taxonomists for standard genome sequencing and annotation.</title>
        <authorList>
            <consortium name="The Broad Institute Genomics Platform"/>
            <consortium name="The Broad Institute Genome Sequencing Center for Infectious Disease"/>
            <person name="Wu L."/>
            <person name="Ma J."/>
        </authorList>
    </citation>
    <scope>NUCLEOTIDE SEQUENCE [LARGE SCALE GENOMIC DNA]</scope>
    <source>
        <strain evidence="9 10">JCM 6242</strain>
    </source>
</reference>
<feature type="domain" description="Peptidase M48" evidence="8">
    <location>
        <begin position="120"/>
        <end position="194"/>
    </location>
</feature>
<feature type="transmembrane region" description="Helical" evidence="7">
    <location>
        <begin position="280"/>
        <end position="299"/>
    </location>
</feature>
<keyword evidence="7" id="KW-0472">Membrane</keyword>
<comment type="caution">
    <text evidence="9">The sequence shown here is derived from an EMBL/GenBank/DDBJ whole genome shotgun (WGS) entry which is preliminary data.</text>
</comment>
<dbReference type="EMBL" id="BAAAVI010000078">
    <property type="protein sequence ID" value="GAA2904244.1"/>
    <property type="molecule type" value="Genomic_DNA"/>
</dbReference>
<protein>
    <submittedName>
        <fullName evidence="9">M56 family metallopeptidase</fullName>
    </submittedName>
</protein>
<comment type="cofactor">
    <cofactor evidence="6">
        <name>Zn(2+)</name>
        <dbReference type="ChEBI" id="CHEBI:29105"/>
    </cofactor>
    <text evidence="6">Binds 1 zinc ion per subunit.</text>
</comment>
<proteinExistence type="inferred from homology"/>
<dbReference type="RefSeq" id="WP_344980572.1">
    <property type="nucleotide sequence ID" value="NZ_BAAAVI010000078.1"/>
</dbReference>
<evidence type="ECO:0000256" key="2">
    <source>
        <dbReference type="ARBA" id="ARBA00022723"/>
    </source>
</evidence>
<keyword evidence="5 6" id="KW-0482">Metalloprotease</keyword>
<name>A0ABN3W8E0_9ACTN</name>
<dbReference type="Gene3D" id="3.30.2010.10">
    <property type="entry name" value="Metalloproteases ('zincins'), catalytic domain"/>
    <property type="match status" value="1"/>
</dbReference>
<dbReference type="CDD" id="cd07326">
    <property type="entry name" value="M56_BlaR1_MecR1_like"/>
    <property type="match status" value="1"/>
</dbReference>
<evidence type="ECO:0000313" key="9">
    <source>
        <dbReference type="EMBL" id="GAA2904244.1"/>
    </source>
</evidence>
<gene>
    <name evidence="9" type="ORF">GCM10010517_70280</name>
</gene>
<sequence>MTAAVVLVLYALVAVVALPRVLDRGAWAERAPRLAIAVWLAACASVVASPLFAALAAAIPADVVGHGLAEVFAMCADMLSGADVLSSPGARAALLAAALVVGRVAYCGTAIVVGARRARRRHAEMLTLLGRHDGTLGAVVLEHDEAAAYCLPGRDGRAVITTAALRSLAPEQVAAVLAHERAHLRGRHHLVLAAAETFARAFPGPPLFTRARGEIARLVELLADDVAARRHPRVHIAAALVRLATGRAPAFTLGAGGETALTRVRRMLSPAVPLGRRERLIGLAAVALLLAGPAAVAAIPGVSSFLAHHCHNISIF</sequence>
<evidence type="ECO:0000313" key="10">
    <source>
        <dbReference type="Proteomes" id="UP001500831"/>
    </source>
</evidence>
<evidence type="ECO:0000256" key="7">
    <source>
        <dbReference type="SAM" id="Phobius"/>
    </source>
</evidence>
<evidence type="ECO:0000256" key="5">
    <source>
        <dbReference type="ARBA" id="ARBA00023049"/>
    </source>
</evidence>
<keyword evidence="4 6" id="KW-0862">Zinc</keyword>
<keyword evidence="2" id="KW-0479">Metal-binding</keyword>
<keyword evidence="7" id="KW-1133">Transmembrane helix</keyword>
<evidence type="ECO:0000256" key="1">
    <source>
        <dbReference type="ARBA" id="ARBA00022670"/>
    </source>
</evidence>
<organism evidence="9 10">
    <name type="scientific">Streptosporangium fragile</name>
    <dbReference type="NCBI Taxonomy" id="46186"/>
    <lineage>
        <taxon>Bacteria</taxon>
        <taxon>Bacillati</taxon>
        <taxon>Actinomycetota</taxon>
        <taxon>Actinomycetes</taxon>
        <taxon>Streptosporangiales</taxon>
        <taxon>Streptosporangiaceae</taxon>
        <taxon>Streptosporangium</taxon>
    </lineage>
</organism>
<feature type="transmembrane region" description="Helical" evidence="7">
    <location>
        <begin position="92"/>
        <end position="115"/>
    </location>
</feature>
<evidence type="ECO:0000256" key="4">
    <source>
        <dbReference type="ARBA" id="ARBA00022833"/>
    </source>
</evidence>
<dbReference type="Proteomes" id="UP001500831">
    <property type="component" value="Unassembled WGS sequence"/>
</dbReference>
<dbReference type="InterPro" id="IPR052173">
    <property type="entry name" value="Beta-lactam_resp_regulator"/>
</dbReference>
<comment type="similarity">
    <text evidence="6">Belongs to the peptidase M48 family.</text>
</comment>